<gene>
    <name evidence="2" type="ORF">SHERM_06543</name>
</gene>
<evidence type="ECO:0000313" key="2">
    <source>
        <dbReference type="EMBL" id="CAA0840088.1"/>
    </source>
</evidence>
<dbReference type="InterPro" id="IPR005162">
    <property type="entry name" value="Retrotrans_gag_dom"/>
</dbReference>
<protein>
    <recommendedName>
        <fullName evidence="1">Retrotransposon gag domain-containing protein</fullName>
    </recommendedName>
</protein>
<proteinExistence type="predicted"/>
<organism evidence="2 3">
    <name type="scientific">Striga hermonthica</name>
    <name type="common">Purple witchweed</name>
    <name type="synonym">Buchnera hermonthica</name>
    <dbReference type="NCBI Taxonomy" id="68872"/>
    <lineage>
        <taxon>Eukaryota</taxon>
        <taxon>Viridiplantae</taxon>
        <taxon>Streptophyta</taxon>
        <taxon>Embryophyta</taxon>
        <taxon>Tracheophyta</taxon>
        <taxon>Spermatophyta</taxon>
        <taxon>Magnoliopsida</taxon>
        <taxon>eudicotyledons</taxon>
        <taxon>Gunneridae</taxon>
        <taxon>Pentapetalae</taxon>
        <taxon>asterids</taxon>
        <taxon>lamiids</taxon>
        <taxon>Lamiales</taxon>
        <taxon>Orobanchaceae</taxon>
        <taxon>Buchnereae</taxon>
        <taxon>Striga</taxon>
    </lineage>
</organism>
<evidence type="ECO:0000313" key="3">
    <source>
        <dbReference type="Proteomes" id="UP001153555"/>
    </source>
</evidence>
<feature type="non-terminal residue" evidence="2">
    <location>
        <position position="1"/>
    </location>
</feature>
<dbReference type="Pfam" id="PF03732">
    <property type="entry name" value="Retrotrans_gag"/>
    <property type="match status" value="1"/>
</dbReference>
<feature type="domain" description="Retrotransposon gag" evidence="1">
    <location>
        <begin position="117"/>
        <end position="180"/>
    </location>
</feature>
<accession>A0A9N7RQ63</accession>
<reference evidence="2" key="1">
    <citation type="submission" date="2019-12" db="EMBL/GenBank/DDBJ databases">
        <authorList>
            <person name="Scholes J."/>
        </authorList>
    </citation>
    <scope>NUCLEOTIDE SEQUENCE</scope>
</reference>
<sequence>RGSIHPKPGQDAYTALLAPSVGLLVRKVVFEAQLWQTEFPEPTCSRRSMTLRRRPDRLGKALLRVSLALRRRRLLPHPSFKVWEHRRRFPEEMQAPVLPRRLAQQQRRRCHRRRPKTQWWRNLMRPGEKEGCTWERLKELIREKYYPTYYRAEMEHQFLSLKQGTRSVDEYEREFTKLAAF</sequence>
<comment type="caution">
    <text evidence="2">The sequence shown here is derived from an EMBL/GenBank/DDBJ whole genome shotgun (WGS) entry which is preliminary data.</text>
</comment>
<dbReference type="AlphaFoldDB" id="A0A9N7RQ63"/>
<feature type="non-terminal residue" evidence="2">
    <location>
        <position position="181"/>
    </location>
</feature>
<name>A0A9N7RQ63_STRHE</name>
<dbReference type="OrthoDB" id="1103857at2759"/>
<keyword evidence="3" id="KW-1185">Reference proteome</keyword>
<evidence type="ECO:0000259" key="1">
    <source>
        <dbReference type="Pfam" id="PF03732"/>
    </source>
</evidence>
<dbReference type="Proteomes" id="UP001153555">
    <property type="component" value="Unassembled WGS sequence"/>
</dbReference>
<dbReference type="EMBL" id="CACSLK010031655">
    <property type="protein sequence ID" value="CAA0840088.1"/>
    <property type="molecule type" value="Genomic_DNA"/>
</dbReference>